<reference evidence="4" key="1">
    <citation type="journal article" date="2019" name="Int. J. Syst. Evol. Microbiol.">
        <title>The Global Catalogue of Microorganisms (GCM) 10K type strain sequencing project: providing services to taxonomists for standard genome sequencing and annotation.</title>
        <authorList>
            <consortium name="The Broad Institute Genomics Platform"/>
            <consortium name="The Broad Institute Genome Sequencing Center for Infectious Disease"/>
            <person name="Wu L."/>
            <person name="Ma J."/>
        </authorList>
    </citation>
    <scope>NUCLEOTIDE SEQUENCE [LARGE SCALE GENOMIC DNA]</scope>
    <source>
        <strain evidence="4">DT72</strain>
    </source>
</reference>
<accession>A0ABW4P7U0</accession>
<sequence>MSAARTYGELGCYLLGGQPRSARDILDEVSDAERLGLGTAFISERYNKKEIAALSGAAAAASSSIQLCTGATNHNTRHPMVTAGMTRTLRDLTGGRFTLGIGRGVPILQGAYGIPPITTAQMADFAQIMRRLFRGEVIVGHDGPAGSYPVLHLDATLDEYLPLALVAFGPNTLELGGRMFDEVILHTYFTDETTKRCVELVKSAAEEAGRDPDAVKVWACLATVGDHVSEVDRLRKTVGRLGTYLQGYGQLLVDTNGWDPAVLQSFLSDPVISTVAGLDVVGTVDQLEHAATLLPDEWLSYAATGTPAQCVTAIRHQFDLGCDGVILHGSTPAELDPIVAEYARGR</sequence>
<evidence type="ECO:0000259" key="2">
    <source>
        <dbReference type="Pfam" id="PF00296"/>
    </source>
</evidence>
<organism evidence="3 4">
    <name type="scientific">Rhodococcus gannanensis</name>
    <dbReference type="NCBI Taxonomy" id="1960308"/>
    <lineage>
        <taxon>Bacteria</taxon>
        <taxon>Bacillati</taxon>
        <taxon>Actinomycetota</taxon>
        <taxon>Actinomycetes</taxon>
        <taxon>Mycobacteriales</taxon>
        <taxon>Nocardiaceae</taxon>
        <taxon>Rhodococcus</taxon>
    </lineage>
</organism>
<gene>
    <name evidence="3" type="ORF">ACFSJG_18305</name>
</gene>
<evidence type="ECO:0000256" key="1">
    <source>
        <dbReference type="ARBA" id="ARBA00023002"/>
    </source>
</evidence>
<proteinExistence type="predicted"/>
<evidence type="ECO:0000313" key="4">
    <source>
        <dbReference type="Proteomes" id="UP001597286"/>
    </source>
</evidence>
<dbReference type="PANTHER" id="PTHR43244">
    <property type="match status" value="1"/>
</dbReference>
<dbReference type="Proteomes" id="UP001597286">
    <property type="component" value="Unassembled WGS sequence"/>
</dbReference>
<dbReference type="SUPFAM" id="SSF51679">
    <property type="entry name" value="Bacterial luciferase-like"/>
    <property type="match status" value="1"/>
</dbReference>
<dbReference type="CDD" id="cd01097">
    <property type="entry name" value="Tetrahydromethanopterin_reductase"/>
    <property type="match status" value="1"/>
</dbReference>
<dbReference type="InterPro" id="IPR050564">
    <property type="entry name" value="F420-G6PD/mer"/>
</dbReference>
<name>A0ABW4P7U0_9NOCA</name>
<feature type="domain" description="Luciferase-like" evidence="2">
    <location>
        <begin position="19"/>
        <end position="322"/>
    </location>
</feature>
<keyword evidence="4" id="KW-1185">Reference proteome</keyword>
<dbReference type="InterPro" id="IPR011251">
    <property type="entry name" value="Luciferase-like_dom"/>
</dbReference>
<dbReference type="NCBIfam" id="TIGR03857">
    <property type="entry name" value="F420_MSMEG_2249"/>
    <property type="match status" value="1"/>
</dbReference>
<dbReference type="RefSeq" id="WP_378486660.1">
    <property type="nucleotide sequence ID" value="NZ_JBHUFB010000013.1"/>
</dbReference>
<dbReference type="Pfam" id="PF00296">
    <property type="entry name" value="Bac_luciferase"/>
    <property type="match status" value="1"/>
</dbReference>
<dbReference type="EMBL" id="JBHUFB010000013">
    <property type="protein sequence ID" value="MFD1814173.1"/>
    <property type="molecule type" value="Genomic_DNA"/>
</dbReference>
<dbReference type="Gene3D" id="3.20.20.30">
    <property type="entry name" value="Luciferase-like domain"/>
    <property type="match status" value="1"/>
</dbReference>
<dbReference type="InterPro" id="IPR036661">
    <property type="entry name" value="Luciferase-like_sf"/>
</dbReference>
<evidence type="ECO:0000313" key="3">
    <source>
        <dbReference type="EMBL" id="MFD1814173.1"/>
    </source>
</evidence>
<comment type="caution">
    <text evidence="3">The sequence shown here is derived from an EMBL/GenBank/DDBJ whole genome shotgun (WGS) entry which is preliminary data.</text>
</comment>
<keyword evidence="1" id="KW-0560">Oxidoreductase</keyword>
<protein>
    <submittedName>
        <fullName evidence="3">TIGR03857 family LLM class F420-dependent oxidoreductase</fullName>
    </submittedName>
</protein>
<dbReference type="InterPro" id="IPR022378">
    <property type="entry name" value="F420_OxRdatse_MSMEG2249_pred"/>
</dbReference>
<dbReference type="PANTHER" id="PTHR43244:SF1">
    <property type="entry name" value="5,10-METHYLENETETRAHYDROMETHANOPTERIN REDUCTASE"/>
    <property type="match status" value="1"/>
</dbReference>